<dbReference type="Proteomes" id="UP001157502">
    <property type="component" value="Chromosome 28"/>
</dbReference>
<keyword evidence="2" id="KW-1185">Reference proteome</keyword>
<dbReference type="EMBL" id="CM055755">
    <property type="protein sequence ID" value="KAJ7990491.1"/>
    <property type="molecule type" value="Genomic_DNA"/>
</dbReference>
<gene>
    <name evidence="1" type="ORF">DPEC_G00300870</name>
</gene>
<accession>A0ACC2FGJ9</accession>
<evidence type="ECO:0000313" key="1">
    <source>
        <dbReference type="EMBL" id="KAJ7990491.1"/>
    </source>
</evidence>
<evidence type="ECO:0000313" key="2">
    <source>
        <dbReference type="Proteomes" id="UP001157502"/>
    </source>
</evidence>
<reference evidence="1" key="1">
    <citation type="submission" date="2021-05" db="EMBL/GenBank/DDBJ databases">
        <authorList>
            <person name="Pan Q."/>
            <person name="Jouanno E."/>
            <person name="Zahm M."/>
            <person name="Klopp C."/>
            <person name="Cabau C."/>
            <person name="Louis A."/>
            <person name="Berthelot C."/>
            <person name="Parey E."/>
            <person name="Roest Crollius H."/>
            <person name="Montfort J."/>
            <person name="Robinson-Rechavi M."/>
            <person name="Bouchez O."/>
            <person name="Lampietro C."/>
            <person name="Lopez Roques C."/>
            <person name="Donnadieu C."/>
            <person name="Postlethwait J."/>
            <person name="Bobe J."/>
            <person name="Dillon D."/>
            <person name="Chandos A."/>
            <person name="von Hippel F."/>
            <person name="Guiguen Y."/>
        </authorList>
    </citation>
    <scope>NUCLEOTIDE SEQUENCE</scope>
    <source>
        <strain evidence="1">YG-Jan2019</strain>
    </source>
</reference>
<protein>
    <submittedName>
        <fullName evidence="1">Uncharacterized protein</fullName>
    </submittedName>
</protein>
<sequence>MVSEMRRKLNMESERLHTRLRQELTELRERLSPYPAHPESSESTLAIMGERLAPLTEQLQRAMNDDGEELCGRLRHYLQALEDTTPYQDAVTWLSQTLDDSSAKMSSIIQDFKTKASNMIEEFKGTDEGISWQEVNVRLEQEVRALSLEVQGRMGALKAKVSRFLLVPQAARAEVSTSMEQFCQSAAIQDPSFHTRIEKHLFGHVSQAQSQSQSPTLQPLGSLEEDFSAKLNAVLRDILQTVQ</sequence>
<organism evidence="1 2">
    <name type="scientific">Dallia pectoralis</name>
    <name type="common">Alaska blackfish</name>
    <dbReference type="NCBI Taxonomy" id="75939"/>
    <lineage>
        <taxon>Eukaryota</taxon>
        <taxon>Metazoa</taxon>
        <taxon>Chordata</taxon>
        <taxon>Craniata</taxon>
        <taxon>Vertebrata</taxon>
        <taxon>Euteleostomi</taxon>
        <taxon>Actinopterygii</taxon>
        <taxon>Neopterygii</taxon>
        <taxon>Teleostei</taxon>
        <taxon>Protacanthopterygii</taxon>
        <taxon>Esociformes</taxon>
        <taxon>Umbridae</taxon>
        <taxon>Dallia</taxon>
    </lineage>
</organism>
<comment type="caution">
    <text evidence="1">The sequence shown here is derived from an EMBL/GenBank/DDBJ whole genome shotgun (WGS) entry which is preliminary data.</text>
</comment>
<name>A0ACC2FGJ9_DALPE</name>
<proteinExistence type="predicted"/>